<proteinExistence type="predicted"/>
<gene>
    <name evidence="4" type="ORF">H8R26_05230</name>
</gene>
<organism evidence="4 5">
    <name type="scientific">Flavobacterium turcicum</name>
    <dbReference type="NCBI Taxonomy" id="2764718"/>
    <lineage>
        <taxon>Bacteria</taxon>
        <taxon>Pseudomonadati</taxon>
        <taxon>Bacteroidota</taxon>
        <taxon>Flavobacteriia</taxon>
        <taxon>Flavobacteriales</taxon>
        <taxon>Flavobacteriaceae</taxon>
        <taxon>Flavobacterium</taxon>
    </lineage>
</organism>
<dbReference type="Gene3D" id="3.90.25.10">
    <property type="entry name" value="UDP-galactose 4-epimerase, domain 1"/>
    <property type="match status" value="1"/>
</dbReference>
<dbReference type="InterPro" id="IPR051609">
    <property type="entry name" value="NmrA/Isoflavone_reductase-like"/>
</dbReference>
<evidence type="ECO:0000259" key="3">
    <source>
        <dbReference type="Pfam" id="PF05368"/>
    </source>
</evidence>
<dbReference type="PANTHER" id="PTHR47706:SF1">
    <property type="entry name" value="CIPA-LIKE, PUTATIVE (AFU_ORTHOLOGUE AFUA_1G12460)-RELATED"/>
    <property type="match status" value="1"/>
</dbReference>
<dbReference type="InterPro" id="IPR036291">
    <property type="entry name" value="NAD(P)-bd_dom_sf"/>
</dbReference>
<keyword evidence="1" id="KW-0521">NADP</keyword>
<keyword evidence="2" id="KW-0560">Oxidoreductase</keyword>
<dbReference type="Gene3D" id="3.40.50.720">
    <property type="entry name" value="NAD(P)-binding Rossmann-like Domain"/>
    <property type="match status" value="1"/>
</dbReference>
<dbReference type="SUPFAM" id="SSF51735">
    <property type="entry name" value="NAD(P)-binding Rossmann-fold domains"/>
    <property type="match status" value="1"/>
</dbReference>
<feature type="domain" description="NmrA-like" evidence="3">
    <location>
        <begin position="1"/>
        <end position="227"/>
    </location>
</feature>
<name>A0ABR7JE94_9FLAO</name>
<evidence type="ECO:0000313" key="4">
    <source>
        <dbReference type="EMBL" id="MBC5862818.1"/>
    </source>
</evidence>
<evidence type="ECO:0000256" key="2">
    <source>
        <dbReference type="ARBA" id="ARBA00023002"/>
    </source>
</evidence>
<reference evidence="4 5" key="1">
    <citation type="submission" date="2020-08" db="EMBL/GenBank/DDBJ databases">
        <title>Description of novel Flavobacterium F-400 isolate.</title>
        <authorList>
            <person name="Saticioglu I."/>
            <person name="Duman M."/>
            <person name="Altun S."/>
        </authorList>
    </citation>
    <scope>NUCLEOTIDE SEQUENCE [LARGE SCALE GENOMIC DNA]</scope>
    <source>
        <strain evidence="4 5">F-400</strain>
    </source>
</reference>
<dbReference type="EMBL" id="JACRUM010000002">
    <property type="protein sequence ID" value="MBC5862818.1"/>
    <property type="molecule type" value="Genomic_DNA"/>
</dbReference>
<dbReference type="PANTHER" id="PTHR47706">
    <property type="entry name" value="NMRA-LIKE FAMILY PROTEIN"/>
    <property type="match status" value="1"/>
</dbReference>
<keyword evidence="5" id="KW-1185">Reference proteome</keyword>
<dbReference type="Proteomes" id="UP000621670">
    <property type="component" value="Unassembled WGS sequence"/>
</dbReference>
<accession>A0ABR7JE94</accession>
<sequence>MKKTILVAGATGNLGGRIVKALVKEGAAVKAIVRKGSDPKKIEALKNLGVSVIPIDMANISEIAAACVGVSCVVSVLAGLKDVIIDGQKNLLEGAIQAGVPRFIPSDFCTDFTIIPEGENRNFDLRKEFKKHLDRSLIKATSIFNGCFTDILRYNTPLFDTNNKTIVYYDDKMDWEMDFTSMDDTAAFTALASLDDDAPRDLRIASFRVSPNDLVQLSEQHKNQKFELVNGGSMEGFSAYNKSQRAANPKGEMELYASWQQSQYVYSMFLANHSNLDNNRYPNLHWASVEENI</sequence>
<evidence type="ECO:0000313" key="5">
    <source>
        <dbReference type="Proteomes" id="UP000621670"/>
    </source>
</evidence>
<comment type="caution">
    <text evidence="4">The sequence shown here is derived from an EMBL/GenBank/DDBJ whole genome shotgun (WGS) entry which is preliminary data.</text>
</comment>
<dbReference type="RefSeq" id="WP_166134026.1">
    <property type="nucleotide sequence ID" value="NZ_JAAOBY010000002.1"/>
</dbReference>
<dbReference type="Pfam" id="PF05368">
    <property type="entry name" value="NmrA"/>
    <property type="match status" value="1"/>
</dbReference>
<evidence type="ECO:0000256" key="1">
    <source>
        <dbReference type="ARBA" id="ARBA00022857"/>
    </source>
</evidence>
<protein>
    <submittedName>
        <fullName evidence="4">NmrA family NAD(P)-binding protein</fullName>
    </submittedName>
</protein>
<dbReference type="InterPro" id="IPR008030">
    <property type="entry name" value="NmrA-like"/>
</dbReference>